<name>A0A5B0PIG2_PUCGR</name>
<dbReference type="AlphaFoldDB" id="A0A5B0PIG2"/>
<accession>A0A5B0PIG2</accession>
<protein>
    <submittedName>
        <fullName evidence="1">Uncharacterized protein</fullName>
    </submittedName>
</protein>
<gene>
    <name evidence="1" type="ORF">PGT21_032544</name>
</gene>
<proteinExistence type="predicted"/>
<evidence type="ECO:0000313" key="1">
    <source>
        <dbReference type="EMBL" id="KAA1100248.1"/>
    </source>
</evidence>
<dbReference type="Proteomes" id="UP000324748">
    <property type="component" value="Unassembled WGS sequence"/>
</dbReference>
<evidence type="ECO:0000313" key="2">
    <source>
        <dbReference type="Proteomes" id="UP000324748"/>
    </source>
</evidence>
<keyword evidence="2" id="KW-1185">Reference proteome</keyword>
<sequence length="60" mass="6475">AIIQLTHFWFPQSKGVSTSRLTAQPNGLPLHYRDLDLIGGPRLNTVVFCSSSSTPAGSSF</sequence>
<feature type="non-terminal residue" evidence="1">
    <location>
        <position position="1"/>
    </location>
</feature>
<reference evidence="1 2" key="1">
    <citation type="submission" date="2019-05" db="EMBL/GenBank/DDBJ databases">
        <title>Emergence of the Ug99 lineage of the wheat stem rust pathogen through somatic hybridization.</title>
        <authorList>
            <person name="Li F."/>
            <person name="Upadhyaya N.M."/>
            <person name="Sperschneider J."/>
            <person name="Matny O."/>
            <person name="Nguyen-Phuc H."/>
            <person name="Mago R."/>
            <person name="Raley C."/>
            <person name="Miller M.E."/>
            <person name="Silverstein K.A.T."/>
            <person name="Henningsen E."/>
            <person name="Hirsch C.D."/>
            <person name="Visser B."/>
            <person name="Pretorius Z.A."/>
            <person name="Steffenson B.J."/>
            <person name="Schwessinger B."/>
            <person name="Dodds P.N."/>
            <person name="Figueroa M."/>
        </authorList>
    </citation>
    <scope>NUCLEOTIDE SEQUENCE [LARGE SCALE GENOMIC DNA]</scope>
    <source>
        <strain evidence="1">21-0</strain>
    </source>
</reference>
<dbReference type="EMBL" id="VSWC01000054">
    <property type="protein sequence ID" value="KAA1100248.1"/>
    <property type="molecule type" value="Genomic_DNA"/>
</dbReference>
<organism evidence="1 2">
    <name type="scientific">Puccinia graminis f. sp. tritici</name>
    <dbReference type="NCBI Taxonomy" id="56615"/>
    <lineage>
        <taxon>Eukaryota</taxon>
        <taxon>Fungi</taxon>
        <taxon>Dikarya</taxon>
        <taxon>Basidiomycota</taxon>
        <taxon>Pucciniomycotina</taxon>
        <taxon>Pucciniomycetes</taxon>
        <taxon>Pucciniales</taxon>
        <taxon>Pucciniaceae</taxon>
        <taxon>Puccinia</taxon>
    </lineage>
</organism>
<comment type="caution">
    <text evidence="1">The sequence shown here is derived from an EMBL/GenBank/DDBJ whole genome shotgun (WGS) entry which is preliminary data.</text>
</comment>